<comment type="caution">
    <text evidence="4">The sequence shown here is derived from an EMBL/GenBank/DDBJ whole genome shotgun (WGS) entry which is preliminary data.</text>
</comment>
<evidence type="ECO:0000313" key="5">
    <source>
        <dbReference type="Proteomes" id="UP000770586"/>
    </source>
</evidence>
<keyword evidence="2" id="KW-1133">Transmembrane helix</keyword>
<feature type="region of interest" description="Disordered" evidence="1">
    <location>
        <begin position="99"/>
        <end position="120"/>
    </location>
</feature>
<feature type="region of interest" description="Disordered" evidence="1">
    <location>
        <begin position="52"/>
        <end position="75"/>
    </location>
</feature>
<gene>
    <name evidence="4" type="ORF">J2744_000936</name>
</gene>
<organism evidence="4 5">
    <name type="scientific">Halorubrum trapanicum</name>
    <dbReference type="NCBI Taxonomy" id="29284"/>
    <lineage>
        <taxon>Archaea</taxon>
        <taxon>Methanobacteriati</taxon>
        <taxon>Methanobacteriota</taxon>
        <taxon>Stenosarchaea group</taxon>
        <taxon>Halobacteria</taxon>
        <taxon>Halobacteriales</taxon>
        <taxon>Haloferacaceae</taxon>
        <taxon>Halorubrum</taxon>
    </lineage>
</organism>
<reference evidence="4 5" key="1">
    <citation type="submission" date="2021-03" db="EMBL/GenBank/DDBJ databases">
        <title>Genomic Encyclopedia of Type Strains, Phase IV (KMG-IV): sequencing the most valuable type-strain genomes for metagenomic binning, comparative biology and taxonomic classification.</title>
        <authorList>
            <person name="Goeker M."/>
        </authorList>
    </citation>
    <scope>NUCLEOTIDE SEQUENCE [LARGE SCALE GENOMIC DNA]</scope>
    <source>
        <strain evidence="4 5">DSM 12287</strain>
    </source>
</reference>
<feature type="transmembrane region" description="Helical" evidence="2">
    <location>
        <begin position="7"/>
        <end position="24"/>
    </location>
</feature>
<evidence type="ECO:0000256" key="2">
    <source>
        <dbReference type="SAM" id="Phobius"/>
    </source>
</evidence>
<name>A0A8J7R6J0_9EURY</name>
<dbReference type="OrthoDB" id="178074at2157"/>
<protein>
    <submittedName>
        <fullName evidence="4">Putative membrane protein</fullName>
    </submittedName>
</protein>
<evidence type="ECO:0000256" key="1">
    <source>
        <dbReference type="SAM" id="MobiDB-lite"/>
    </source>
</evidence>
<keyword evidence="5" id="KW-1185">Reference proteome</keyword>
<dbReference type="Pfam" id="PF09851">
    <property type="entry name" value="SHOCT"/>
    <property type="match status" value="1"/>
</dbReference>
<feature type="domain" description="SHOCT" evidence="3">
    <location>
        <begin position="65"/>
        <end position="92"/>
    </location>
</feature>
<evidence type="ECO:0000313" key="4">
    <source>
        <dbReference type="EMBL" id="MBP1901266.1"/>
    </source>
</evidence>
<dbReference type="InterPro" id="IPR018649">
    <property type="entry name" value="SHOCT"/>
</dbReference>
<feature type="transmembrane region" description="Helical" evidence="2">
    <location>
        <begin position="30"/>
        <end position="48"/>
    </location>
</feature>
<dbReference type="Proteomes" id="UP000770586">
    <property type="component" value="Unassembled WGS sequence"/>
</dbReference>
<keyword evidence="2" id="KW-0472">Membrane</keyword>
<keyword evidence="2" id="KW-0812">Transmembrane</keyword>
<dbReference type="AlphaFoldDB" id="A0A8J7R6J0"/>
<proteinExistence type="predicted"/>
<evidence type="ECO:0000259" key="3">
    <source>
        <dbReference type="Pfam" id="PF09851"/>
    </source>
</evidence>
<accession>A0A8J7R6J0</accession>
<sequence length="120" mass="13094">MDEETGAALLSLAIGVPIAGALLLSGTVSGAVLTGLIVGTIAVSFVLADRIDDEEDETATDAEPDPLESLRDRYARGELTEDEFERRVERLLETEDRSAARDHLLDERDDAVETEPVRER</sequence>
<dbReference type="RefSeq" id="WP_209545172.1">
    <property type="nucleotide sequence ID" value="NZ_BAAADX010000005.1"/>
</dbReference>
<feature type="compositionally biased region" description="Acidic residues" evidence="1">
    <location>
        <begin position="52"/>
        <end position="66"/>
    </location>
</feature>
<dbReference type="EMBL" id="JAGGKE010000003">
    <property type="protein sequence ID" value="MBP1901266.1"/>
    <property type="molecule type" value="Genomic_DNA"/>
</dbReference>